<sequence>MYKYVKACCLSERNWYTLAVKQKKLLRNDMFLNVGQYITKWRIKNGKSFANLDICRKPRLSAASETQLLTLIPLENDTFIRLSLAWVKCSGTRTFAGDLPISSTPMSASINPYNGCDDFYSAYHKHAEHEEAPDLFEQKSSGLESRSQESVDGKGRDSMVIVKYELGVLKDNVGKYGRYKDDAS</sequence>
<protein>
    <submittedName>
        <fullName evidence="2">Uncharacterized protein</fullName>
    </submittedName>
</protein>
<keyword evidence="3" id="KW-1185">Reference proteome</keyword>
<evidence type="ECO:0000313" key="3">
    <source>
        <dbReference type="Proteomes" id="UP000308652"/>
    </source>
</evidence>
<accession>A0A5C3LMH2</accession>
<dbReference type="AlphaFoldDB" id="A0A5C3LMH2"/>
<dbReference type="EMBL" id="ML213638">
    <property type="protein sequence ID" value="TFK33975.1"/>
    <property type="molecule type" value="Genomic_DNA"/>
</dbReference>
<dbReference type="Proteomes" id="UP000308652">
    <property type="component" value="Unassembled WGS sequence"/>
</dbReference>
<organism evidence="2 3">
    <name type="scientific">Crucibulum laeve</name>
    <dbReference type="NCBI Taxonomy" id="68775"/>
    <lineage>
        <taxon>Eukaryota</taxon>
        <taxon>Fungi</taxon>
        <taxon>Dikarya</taxon>
        <taxon>Basidiomycota</taxon>
        <taxon>Agaricomycotina</taxon>
        <taxon>Agaricomycetes</taxon>
        <taxon>Agaricomycetidae</taxon>
        <taxon>Agaricales</taxon>
        <taxon>Agaricineae</taxon>
        <taxon>Nidulariaceae</taxon>
        <taxon>Crucibulum</taxon>
    </lineage>
</organism>
<name>A0A5C3LMH2_9AGAR</name>
<evidence type="ECO:0000256" key="1">
    <source>
        <dbReference type="SAM" id="MobiDB-lite"/>
    </source>
</evidence>
<gene>
    <name evidence="2" type="ORF">BDQ12DRAFT_669799</name>
</gene>
<feature type="region of interest" description="Disordered" evidence="1">
    <location>
        <begin position="135"/>
        <end position="155"/>
    </location>
</feature>
<reference evidence="2 3" key="1">
    <citation type="journal article" date="2019" name="Nat. Ecol. Evol.">
        <title>Megaphylogeny resolves global patterns of mushroom evolution.</title>
        <authorList>
            <person name="Varga T."/>
            <person name="Krizsan K."/>
            <person name="Foldi C."/>
            <person name="Dima B."/>
            <person name="Sanchez-Garcia M."/>
            <person name="Sanchez-Ramirez S."/>
            <person name="Szollosi G.J."/>
            <person name="Szarkandi J.G."/>
            <person name="Papp V."/>
            <person name="Albert L."/>
            <person name="Andreopoulos W."/>
            <person name="Angelini C."/>
            <person name="Antonin V."/>
            <person name="Barry K.W."/>
            <person name="Bougher N.L."/>
            <person name="Buchanan P."/>
            <person name="Buyck B."/>
            <person name="Bense V."/>
            <person name="Catcheside P."/>
            <person name="Chovatia M."/>
            <person name="Cooper J."/>
            <person name="Damon W."/>
            <person name="Desjardin D."/>
            <person name="Finy P."/>
            <person name="Geml J."/>
            <person name="Haridas S."/>
            <person name="Hughes K."/>
            <person name="Justo A."/>
            <person name="Karasinski D."/>
            <person name="Kautmanova I."/>
            <person name="Kiss B."/>
            <person name="Kocsube S."/>
            <person name="Kotiranta H."/>
            <person name="LaButti K.M."/>
            <person name="Lechner B.E."/>
            <person name="Liimatainen K."/>
            <person name="Lipzen A."/>
            <person name="Lukacs Z."/>
            <person name="Mihaltcheva S."/>
            <person name="Morgado L.N."/>
            <person name="Niskanen T."/>
            <person name="Noordeloos M.E."/>
            <person name="Ohm R.A."/>
            <person name="Ortiz-Santana B."/>
            <person name="Ovrebo C."/>
            <person name="Racz N."/>
            <person name="Riley R."/>
            <person name="Savchenko A."/>
            <person name="Shiryaev A."/>
            <person name="Soop K."/>
            <person name="Spirin V."/>
            <person name="Szebenyi C."/>
            <person name="Tomsovsky M."/>
            <person name="Tulloss R.E."/>
            <person name="Uehling J."/>
            <person name="Grigoriev I.V."/>
            <person name="Vagvolgyi C."/>
            <person name="Papp T."/>
            <person name="Martin F.M."/>
            <person name="Miettinen O."/>
            <person name="Hibbett D.S."/>
            <person name="Nagy L.G."/>
        </authorList>
    </citation>
    <scope>NUCLEOTIDE SEQUENCE [LARGE SCALE GENOMIC DNA]</scope>
    <source>
        <strain evidence="2 3">CBS 166.37</strain>
    </source>
</reference>
<evidence type="ECO:0000313" key="2">
    <source>
        <dbReference type="EMBL" id="TFK33975.1"/>
    </source>
</evidence>
<feature type="compositionally biased region" description="Basic and acidic residues" evidence="1">
    <location>
        <begin position="146"/>
        <end position="155"/>
    </location>
</feature>
<proteinExistence type="predicted"/>